<keyword evidence="3" id="KW-1133">Transmembrane helix</keyword>
<sequence>MPSSQERAAAHGRTQSGWRIVPSLDEQSMTERALAASGGRRRLRTGLITGAALAATALAAVISLTAGPASPPPAAGAVTVTTPLAPANASPDAASNASPDAASNASPDAASTASPDAASTAPAFQGSPPLHITYPGVGMDQDVLPLTPPEQGPASIVPPMTVDAYWLTPYGSPGSTDTTYIIGHSWEGRDSAFNHLSSRAKPGDRIIITTSAGTATYTVTTVSTENKNTLKNSPIWNKVPDRLILVSCYTADLWGTNIIITADQTPRP</sequence>
<evidence type="ECO:0000256" key="1">
    <source>
        <dbReference type="ARBA" id="ARBA00022801"/>
    </source>
</evidence>
<accession>A0ABP5LH10</accession>
<proteinExistence type="predicted"/>
<keyword evidence="3" id="KW-0472">Membrane</keyword>
<evidence type="ECO:0008006" key="6">
    <source>
        <dbReference type="Google" id="ProtNLM"/>
    </source>
</evidence>
<reference evidence="5" key="1">
    <citation type="journal article" date="2019" name="Int. J. Syst. Evol. Microbiol.">
        <title>The Global Catalogue of Microorganisms (GCM) 10K type strain sequencing project: providing services to taxonomists for standard genome sequencing and annotation.</title>
        <authorList>
            <consortium name="The Broad Institute Genomics Platform"/>
            <consortium name="The Broad Institute Genome Sequencing Center for Infectious Disease"/>
            <person name="Wu L."/>
            <person name="Ma J."/>
        </authorList>
    </citation>
    <scope>NUCLEOTIDE SEQUENCE [LARGE SCALE GENOMIC DNA]</scope>
    <source>
        <strain evidence="5">JCM 15921</strain>
    </source>
</reference>
<feature type="compositionally biased region" description="Low complexity" evidence="2">
    <location>
        <begin position="88"/>
        <end position="123"/>
    </location>
</feature>
<dbReference type="InterPro" id="IPR005754">
    <property type="entry name" value="Sortase"/>
</dbReference>
<dbReference type="Proteomes" id="UP001500102">
    <property type="component" value="Unassembled WGS sequence"/>
</dbReference>
<name>A0ABP5LH10_9MICC</name>
<evidence type="ECO:0000256" key="3">
    <source>
        <dbReference type="SAM" id="Phobius"/>
    </source>
</evidence>
<evidence type="ECO:0000313" key="4">
    <source>
        <dbReference type="EMBL" id="GAA2145702.1"/>
    </source>
</evidence>
<dbReference type="EMBL" id="BAAAQB010000041">
    <property type="protein sequence ID" value="GAA2145702.1"/>
    <property type="molecule type" value="Genomic_DNA"/>
</dbReference>
<dbReference type="InterPro" id="IPR042001">
    <property type="entry name" value="Sortase_F"/>
</dbReference>
<organism evidence="4 5">
    <name type="scientific">Arthrobacter humicola</name>
    <dbReference type="NCBI Taxonomy" id="409291"/>
    <lineage>
        <taxon>Bacteria</taxon>
        <taxon>Bacillati</taxon>
        <taxon>Actinomycetota</taxon>
        <taxon>Actinomycetes</taxon>
        <taxon>Micrococcales</taxon>
        <taxon>Micrococcaceae</taxon>
        <taxon>Arthrobacter</taxon>
    </lineage>
</organism>
<keyword evidence="5" id="KW-1185">Reference proteome</keyword>
<dbReference type="Gene3D" id="2.40.260.10">
    <property type="entry name" value="Sortase"/>
    <property type="match status" value="1"/>
</dbReference>
<evidence type="ECO:0000313" key="5">
    <source>
        <dbReference type="Proteomes" id="UP001500102"/>
    </source>
</evidence>
<feature type="region of interest" description="Disordered" evidence="2">
    <location>
        <begin position="88"/>
        <end position="136"/>
    </location>
</feature>
<protein>
    <recommendedName>
        <fullName evidence="6">Sortase</fullName>
    </recommendedName>
</protein>
<keyword evidence="1" id="KW-0378">Hydrolase</keyword>
<dbReference type="SUPFAM" id="SSF63817">
    <property type="entry name" value="Sortase"/>
    <property type="match status" value="1"/>
</dbReference>
<dbReference type="CDD" id="cd05829">
    <property type="entry name" value="Sortase_F"/>
    <property type="match status" value="1"/>
</dbReference>
<gene>
    <name evidence="4" type="ORF">GCM10009825_38650</name>
</gene>
<keyword evidence="3" id="KW-0812">Transmembrane</keyword>
<comment type="caution">
    <text evidence="4">The sequence shown here is derived from an EMBL/GenBank/DDBJ whole genome shotgun (WGS) entry which is preliminary data.</text>
</comment>
<evidence type="ECO:0000256" key="2">
    <source>
        <dbReference type="SAM" id="MobiDB-lite"/>
    </source>
</evidence>
<dbReference type="InterPro" id="IPR023365">
    <property type="entry name" value="Sortase_dom-sf"/>
</dbReference>
<dbReference type="Pfam" id="PF04203">
    <property type="entry name" value="Sortase"/>
    <property type="match status" value="1"/>
</dbReference>
<feature type="transmembrane region" description="Helical" evidence="3">
    <location>
        <begin position="47"/>
        <end position="66"/>
    </location>
</feature>